<evidence type="ECO:0000256" key="13">
    <source>
        <dbReference type="ARBA" id="ARBA00023139"/>
    </source>
</evidence>
<evidence type="ECO:0000256" key="2">
    <source>
        <dbReference type="ARBA" id="ARBA00011955"/>
    </source>
</evidence>
<dbReference type="SUPFAM" id="SSF143631">
    <property type="entry name" value="ApbE-like"/>
    <property type="match status" value="1"/>
</dbReference>
<dbReference type="EMBL" id="QUOV01000001">
    <property type="protein sequence ID" value="REL34460.1"/>
    <property type="molecule type" value="Genomic_DNA"/>
</dbReference>
<feature type="chain" id="PRO_5017495154" description="FAD:protein FMN transferase" evidence="20">
    <location>
        <begin position="21"/>
        <end position="343"/>
    </location>
</feature>
<dbReference type="AlphaFoldDB" id="A0A3E0UC88"/>
<keyword evidence="8 18" id="KW-0479">Metal-binding</keyword>
<dbReference type="FunFam" id="3.10.520.10:FF:000001">
    <property type="entry name" value="FAD:protein FMN transferase"/>
    <property type="match status" value="1"/>
</dbReference>
<keyword evidence="10 18" id="KW-0274">FAD</keyword>
<dbReference type="PANTHER" id="PTHR30040">
    <property type="entry name" value="THIAMINE BIOSYNTHESIS LIPOPROTEIN APBE"/>
    <property type="match status" value="1"/>
</dbReference>
<dbReference type="PIRSF" id="PIRSF006268">
    <property type="entry name" value="ApbE"/>
    <property type="match status" value="1"/>
</dbReference>
<dbReference type="GO" id="GO:0005886">
    <property type="term" value="C:plasma membrane"/>
    <property type="evidence" value="ECO:0007669"/>
    <property type="project" value="UniProtKB-SubCell"/>
</dbReference>
<feature type="coiled-coil region" evidence="21">
    <location>
        <begin position="51"/>
        <end position="78"/>
    </location>
</feature>
<gene>
    <name evidence="22" type="ORF">DXX92_03310</name>
</gene>
<dbReference type="RefSeq" id="WP_115999137.1">
    <property type="nucleotide sequence ID" value="NZ_QUOV01000001.1"/>
</dbReference>
<feature type="binding site" evidence="19">
    <location>
        <position position="295"/>
    </location>
    <ligand>
        <name>Mg(2+)</name>
        <dbReference type="ChEBI" id="CHEBI:18420"/>
    </ligand>
</feature>
<evidence type="ECO:0000256" key="15">
    <source>
        <dbReference type="ARBA" id="ARBA00031306"/>
    </source>
</evidence>
<keyword evidence="5 20" id="KW-0997">Cell inner membrane</keyword>
<evidence type="ECO:0000256" key="21">
    <source>
        <dbReference type="SAM" id="Coils"/>
    </source>
</evidence>
<evidence type="ECO:0000256" key="7">
    <source>
        <dbReference type="ARBA" id="ARBA00022679"/>
    </source>
</evidence>
<evidence type="ECO:0000256" key="10">
    <source>
        <dbReference type="ARBA" id="ARBA00022827"/>
    </source>
</evidence>
<comment type="subcellular location">
    <subcellularLocation>
        <location evidence="17 20">Cell inner membrane</location>
        <topology evidence="17 20">Lipid-anchor</topology>
        <orientation evidence="17 20">Periplasmic side</orientation>
    </subcellularLocation>
</comment>
<dbReference type="GO" id="GO:0016740">
    <property type="term" value="F:transferase activity"/>
    <property type="evidence" value="ECO:0007669"/>
    <property type="project" value="UniProtKB-UniRule"/>
</dbReference>
<name>A0A3E0UC88_9GAMM</name>
<evidence type="ECO:0000256" key="8">
    <source>
        <dbReference type="ARBA" id="ARBA00022723"/>
    </source>
</evidence>
<evidence type="ECO:0000256" key="14">
    <source>
        <dbReference type="ARBA" id="ARBA00023288"/>
    </source>
</evidence>
<keyword evidence="21" id="KW-0175">Coiled coil</keyword>
<keyword evidence="11 18" id="KW-0460">Magnesium</keyword>
<evidence type="ECO:0000256" key="18">
    <source>
        <dbReference type="PIRNR" id="PIRNR006268"/>
    </source>
</evidence>
<dbReference type="Pfam" id="PF02424">
    <property type="entry name" value="ApbE"/>
    <property type="match status" value="1"/>
</dbReference>
<evidence type="ECO:0000256" key="11">
    <source>
        <dbReference type="ARBA" id="ARBA00022842"/>
    </source>
</evidence>
<dbReference type="EC" id="2.7.1.180" evidence="2 18"/>
<feature type="signal peptide" evidence="20">
    <location>
        <begin position="1"/>
        <end position="20"/>
    </location>
</feature>
<feature type="binding site" evidence="19">
    <location>
        <position position="299"/>
    </location>
    <ligand>
        <name>Mg(2+)</name>
        <dbReference type="ChEBI" id="CHEBI:18420"/>
    </ligand>
</feature>
<comment type="similarity">
    <text evidence="1 18 20">Belongs to the ApbE family.</text>
</comment>
<keyword evidence="7 18" id="KW-0808">Transferase</keyword>
<sequence length="343" mass="37641">MKFKLVITTLLVSVFTLLLAGCFPAPSEDAKQEFHLQGRTMGTTYNIKVVAKQAQYDLAQLQQDIDAALVEVNNQMSTYQQDSEITVFNNSQGSEPTVISTGFRTVVSEALRLGDITDGMLNVTVGPLVNLWGFGPDLKPEKVPSAEEQAAAFARIGLDKLLLTEQGLAKTQADLYLDLSTIAKGWGVDVVADLLERKGIQNYLVEIGGEMRLKGFKANGTLWHIAVEKPITTERSVHQVIVPQDNAVATSGDYRNYIEVDGKRYSHIINPKTGKPIDHRLVSVTVIHPSSMTADGLSTAIMVMGPEKGLAFAEQHDLAVMMISKTDKGFEEINTKKFMPFLK</sequence>
<evidence type="ECO:0000256" key="17">
    <source>
        <dbReference type="ARBA" id="ARBA00060485"/>
    </source>
</evidence>
<comment type="catalytic activity">
    <reaction evidence="16 18 20">
        <text>L-threonyl-[protein] + FAD = FMN-L-threonyl-[protein] + AMP + H(+)</text>
        <dbReference type="Rhea" id="RHEA:36847"/>
        <dbReference type="Rhea" id="RHEA-COMP:11060"/>
        <dbReference type="Rhea" id="RHEA-COMP:11061"/>
        <dbReference type="ChEBI" id="CHEBI:15378"/>
        <dbReference type="ChEBI" id="CHEBI:30013"/>
        <dbReference type="ChEBI" id="CHEBI:57692"/>
        <dbReference type="ChEBI" id="CHEBI:74257"/>
        <dbReference type="ChEBI" id="CHEBI:456215"/>
        <dbReference type="EC" id="2.7.1.180"/>
    </reaction>
</comment>
<evidence type="ECO:0000313" key="22">
    <source>
        <dbReference type="EMBL" id="REL34460.1"/>
    </source>
</evidence>
<evidence type="ECO:0000256" key="20">
    <source>
        <dbReference type="RuleBase" id="RU363002"/>
    </source>
</evidence>
<evidence type="ECO:0000256" key="19">
    <source>
        <dbReference type="PIRSR" id="PIRSR006268-2"/>
    </source>
</evidence>
<evidence type="ECO:0000256" key="6">
    <source>
        <dbReference type="ARBA" id="ARBA00022630"/>
    </source>
</evidence>
<keyword evidence="9 20" id="KW-0732">Signal</keyword>
<dbReference type="GO" id="GO:0046872">
    <property type="term" value="F:metal ion binding"/>
    <property type="evidence" value="ECO:0007669"/>
    <property type="project" value="UniProtKB-UniRule"/>
</dbReference>
<evidence type="ECO:0000256" key="12">
    <source>
        <dbReference type="ARBA" id="ARBA00023136"/>
    </source>
</evidence>
<dbReference type="Gene3D" id="3.10.520.10">
    <property type="entry name" value="ApbE-like domains"/>
    <property type="match status" value="1"/>
</dbReference>
<comment type="function">
    <text evidence="20">Flavin transferase that catalyzes the transfer of the FMN moiety of FAD and its covalent binding to the hydroxyl group of a threonine residue in a target flavoprotein.</text>
</comment>
<evidence type="ECO:0000256" key="1">
    <source>
        <dbReference type="ARBA" id="ARBA00008282"/>
    </source>
</evidence>
<dbReference type="OrthoDB" id="9778595at2"/>
<protein>
    <recommendedName>
        <fullName evidence="3 18">FAD:protein FMN transferase</fullName>
        <ecNumber evidence="2 18">2.7.1.180</ecNumber>
    </recommendedName>
    <alternativeName>
        <fullName evidence="15 18">Flavin transferase</fullName>
    </alternativeName>
</protein>
<dbReference type="InterPro" id="IPR024932">
    <property type="entry name" value="ApbE"/>
</dbReference>
<comment type="cofactor">
    <cofactor evidence="19">
        <name>Mg(2+)</name>
        <dbReference type="ChEBI" id="CHEBI:18420"/>
    </cofactor>
    <cofactor evidence="19">
        <name>Mn(2+)</name>
        <dbReference type="ChEBI" id="CHEBI:29035"/>
    </cofactor>
    <text evidence="19">Magnesium. Can also use manganese.</text>
</comment>
<comment type="caution">
    <text evidence="22">The sequence shown here is derived from an EMBL/GenBank/DDBJ whole genome shotgun (WGS) entry which is preliminary data.</text>
</comment>
<dbReference type="PROSITE" id="PS51257">
    <property type="entry name" value="PROKAR_LIPOPROTEIN"/>
    <property type="match status" value="1"/>
</dbReference>
<reference evidence="22 23" key="1">
    <citation type="submission" date="2018-08" db="EMBL/GenBank/DDBJ databases">
        <title>Thalassotalea euphylliae genome.</title>
        <authorList>
            <person name="Summers S."/>
            <person name="Rice S.A."/>
            <person name="Freckelton M.L."/>
            <person name="Nedved B.T."/>
            <person name="Hadfield M.G."/>
        </authorList>
    </citation>
    <scope>NUCLEOTIDE SEQUENCE [LARGE SCALE GENOMIC DNA]</scope>
    <source>
        <strain evidence="22 23">H2</strain>
    </source>
</reference>
<dbReference type="PANTHER" id="PTHR30040:SF2">
    <property type="entry name" value="FAD:PROTEIN FMN TRANSFERASE"/>
    <property type="match status" value="1"/>
</dbReference>
<evidence type="ECO:0000256" key="16">
    <source>
        <dbReference type="ARBA" id="ARBA00048540"/>
    </source>
</evidence>
<proteinExistence type="inferred from homology"/>
<keyword evidence="12" id="KW-0472">Membrane</keyword>
<evidence type="ECO:0000256" key="4">
    <source>
        <dbReference type="ARBA" id="ARBA00022475"/>
    </source>
</evidence>
<organism evidence="22 23">
    <name type="scientific">Thalassotalea euphylliae</name>
    <dbReference type="NCBI Taxonomy" id="1655234"/>
    <lineage>
        <taxon>Bacteria</taxon>
        <taxon>Pseudomonadati</taxon>
        <taxon>Pseudomonadota</taxon>
        <taxon>Gammaproteobacteria</taxon>
        <taxon>Alteromonadales</taxon>
        <taxon>Colwelliaceae</taxon>
        <taxon>Thalassotalea</taxon>
    </lineage>
</organism>
<evidence type="ECO:0000256" key="5">
    <source>
        <dbReference type="ARBA" id="ARBA00022519"/>
    </source>
</evidence>
<evidence type="ECO:0000256" key="9">
    <source>
        <dbReference type="ARBA" id="ARBA00022729"/>
    </source>
</evidence>
<keyword evidence="6 18" id="KW-0285">Flavoprotein</keyword>
<evidence type="ECO:0000256" key="3">
    <source>
        <dbReference type="ARBA" id="ARBA00016337"/>
    </source>
</evidence>
<evidence type="ECO:0000313" key="23">
    <source>
        <dbReference type="Proteomes" id="UP000256999"/>
    </source>
</evidence>
<feature type="binding site" evidence="19">
    <location>
        <position position="181"/>
    </location>
    <ligand>
        <name>Mg(2+)</name>
        <dbReference type="ChEBI" id="CHEBI:18420"/>
    </ligand>
</feature>
<keyword evidence="4" id="KW-1003">Cell membrane</keyword>
<keyword evidence="13" id="KW-0564">Palmitate</keyword>
<dbReference type="InterPro" id="IPR003374">
    <property type="entry name" value="ApbE-like_sf"/>
</dbReference>
<dbReference type="Proteomes" id="UP000256999">
    <property type="component" value="Unassembled WGS sequence"/>
</dbReference>
<accession>A0A3E0UC88</accession>
<keyword evidence="14 20" id="KW-0449">Lipoprotein</keyword>